<accession>A0A5A7MW65</accession>
<dbReference type="EMBL" id="BKCL01000013">
    <property type="protein sequence ID" value="GEQ99105.1"/>
    <property type="molecule type" value="Genomic_DNA"/>
</dbReference>
<evidence type="ECO:0000256" key="3">
    <source>
        <dbReference type="ARBA" id="ARBA00022692"/>
    </source>
</evidence>
<evidence type="ECO:0000256" key="5">
    <source>
        <dbReference type="ARBA" id="ARBA00023136"/>
    </source>
</evidence>
<evidence type="ECO:0000256" key="2">
    <source>
        <dbReference type="ARBA" id="ARBA00007511"/>
    </source>
</evidence>
<feature type="transmembrane region" description="Helical" evidence="6">
    <location>
        <begin position="84"/>
        <end position="101"/>
    </location>
</feature>
<dbReference type="Pfam" id="PF03741">
    <property type="entry name" value="TerC"/>
    <property type="match status" value="1"/>
</dbReference>
<keyword evidence="3 6" id="KW-0812">Transmembrane</keyword>
<feature type="transmembrane region" description="Helical" evidence="6">
    <location>
        <begin position="188"/>
        <end position="208"/>
    </location>
</feature>
<feature type="transmembrane region" description="Helical" evidence="6">
    <location>
        <begin position="214"/>
        <end position="233"/>
    </location>
</feature>
<sequence length="247" mass="27062">MILDYLATPEIWASFLTLSLLEIVLGIDNLVFLSVITEKLPPDQAKKARRIGLAGALIMRIALLLMLSWIIGLTAPILTIYDFVFSWRDLILGAGGLFLLYKGTREIHAEVEGEEEHGPEKVALGMAAAIMQIMILDAVFSLDSVITAVGMTAELPVMVAAVVFAILVMLFAAEPVAAFISRHPTTKMLALSFLLLVGVALVADGMHFHIPRGYLYFAIAFSLLVEGLNLAAMRRRARLRAERKNQS</sequence>
<keyword evidence="10" id="KW-1185">Reference proteome</keyword>
<feature type="transmembrane region" description="Helical" evidence="6">
    <location>
        <begin position="12"/>
        <end position="36"/>
    </location>
</feature>
<gene>
    <name evidence="7" type="ORF">JCM17844_27420</name>
    <name evidence="8" type="ORF">JCM17845_29180</name>
</gene>
<dbReference type="Proteomes" id="UP000325187">
    <property type="component" value="Unassembled WGS sequence"/>
</dbReference>
<name>A0A5A7MW65_9PROT</name>
<keyword evidence="5 6" id="KW-0472">Membrane</keyword>
<dbReference type="PANTHER" id="PTHR30238">
    <property type="entry name" value="MEMBRANE BOUND PREDICTED REDOX MODULATOR"/>
    <property type="match status" value="1"/>
</dbReference>
<feature type="transmembrane region" description="Helical" evidence="6">
    <location>
        <begin position="157"/>
        <end position="181"/>
    </location>
</feature>
<keyword evidence="4 6" id="KW-1133">Transmembrane helix</keyword>
<evidence type="ECO:0000313" key="9">
    <source>
        <dbReference type="Proteomes" id="UP000322084"/>
    </source>
</evidence>
<dbReference type="InterPro" id="IPR005496">
    <property type="entry name" value="Integral_membrane_TerC"/>
</dbReference>
<comment type="similarity">
    <text evidence="2">Belongs to the TerC family.</text>
</comment>
<evidence type="ECO:0000313" key="7">
    <source>
        <dbReference type="EMBL" id="GEQ99105.1"/>
    </source>
</evidence>
<evidence type="ECO:0000256" key="1">
    <source>
        <dbReference type="ARBA" id="ARBA00004141"/>
    </source>
</evidence>
<comment type="subcellular location">
    <subcellularLocation>
        <location evidence="1">Membrane</location>
        <topology evidence="1">Multi-pass membrane protein</topology>
    </subcellularLocation>
</comment>
<evidence type="ECO:0000313" key="8">
    <source>
        <dbReference type="EMBL" id="GER02295.1"/>
    </source>
</evidence>
<feature type="transmembrane region" description="Helical" evidence="6">
    <location>
        <begin position="122"/>
        <end position="142"/>
    </location>
</feature>
<accession>A0A5A7N3M8</accession>
<dbReference type="Proteomes" id="UP000322084">
    <property type="component" value="Unassembled WGS sequence"/>
</dbReference>
<dbReference type="PANTHER" id="PTHR30238:SF4">
    <property type="entry name" value="SLL1022 PROTEIN"/>
    <property type="match status" value="1"/>
</dbReference>
<reference evidence="9 10" key="1">
    <citation type="submission" date="2019-09" db="EMBL/GenBank/DDBJ databases">
        <title>NBRP : Genome information of microbial organism related human and environment.</title>
        <authorList>
            <person name="Hattori M."/>
            <person name="Oshima K."/>
            <person name="Inaba H."/>
            <person name="Suda W."/>
            <person name="Sakamoto M."/>
            <person name="Iino T."/>
            <person name="Kitahara M."/>
            <person name="Oshida Y."/>
            <person name="Iida T."/>
            <person name="Kudo T."/>
            <person name="Itoh T."/>
            <person name="Ohkuma M."/>
        </authorList>
    </citation>
    <scope>NUCLEOTIDE SEQUENCE [LARGE SCALE GENOMIC DNA]</scope>
    <source>
        <strain evidence="7 9">Hi-2</strain>
        <strain evidence="8 10">Mie-1</strain>
    </source>
</reference>
<proteinExistence type="inferred from homology"/>
<dbReference type="AlphaFoldDB" id="A0A5A7MW65"/>
<evidence type="ECO:0000256" key="6">
    <source>
        <dbReference type="SAM" id="Phobius"/>
    </source>
</evidence>
<dbReference type="EMBL" id="BKCM01000028">
    <property type="protein sequence ID" value="GER02295.1"/>
    <property type="molecule type" value="Genomic_DNA"/>
</dbReference>
<dbReference type="GO" id="GO:0016020">
    <property type="term" value="C:membrane"/>
    <property type="evidence" value="ECO:0007669"/>
    <property type="project" value="UniProtKB-SubCell"/>
</dbReference>
<evidence type="ECO:0000256" key="4">
    <source>
        <dbReference type="ARBA" id="ARBA00022989"/>
    </source>
</evidence>
<organism evidence="7 9">
    <name type="scientific">Iodidimonas gelatinilytica</name>
    <dbReference type="NCBI Taxonomy" id="1236966"/>
    <lineage>
        <taxon>Bacteria</taxon>
        <taxon>Pseudomonadati</taxon>
        <taxon>Pseudomonadota</taxon>
        <taxon>Alphaproteobacteria</taxon>
        <taxon>Iodidimonadales</taxon>
        <taxon>Iodidimonadaceae</taxon>
        <taxon>Iodidimonas</taxon>
    </lineage>
</organism>
<comment type="caution">
    <text evidence="7">The sequence shown here is derived from an EMBL/GenBank/DDBJ whole genome shotgun (WGS) entry which is preliminary data.</text>
</comment>
<protein>
    <submittedName>
        <fullName evidence="7">Membrane protein</fullName>
    </submittedName>
</protein>
<feature type="transmembrane region" description="Helical" evidence="6">
    <location>
        <begin position="57"/>
        <end position="78"/>
    </location>
</feature>
<evidence type="ECO:0000313" key="10">
    <source>
        <dbReference type="Proteomes" id="UP000325187"/>
    </source>
</evidence>